<reference evidence="2" key="1">
    <citation type="submission" date="2021-06" db="EMBL/GenBank/DDBJ databases">
        <authorList>
            <person name="Arsene-Ploetze F."/>
        </authorList>
    </citation>
    <scope>NUCLEOTIDE SEQUENCE</scope>
    <source>
        <strain evidence="2">SBRY1</strain>
    </source>
</reference>
<keyword evidence="3" id="KW-1185">Reference proteome</keyword>
<feature type="compositionally biased region" description="Basic residues" evidence="1">
    <location>
        <begin position="111"/>
        <end position="128"/>
    </location>
</feature>
<protein>
    <submittedName>
        <fullName evidence="2">Uncharacterized protein</fullName>
    </submittedName>
</protein>
<feature type="compositionally biased region" description="Basic residues" evidence="1">
    <location>
        <begin position="71"/>
        <end position="90"/>
    </location>
</feature>
<comment type="caution">
    <text evidence="2">The sequence shown here is derived from an EMBL/GenBank/DDBJ whole genome shotgun (WGS) entry which is preliminary data.</text>
</comment>
<organism evidence="2 3">
    <name type="scientific">Actinacidiphila bryophytorum</name>
    <dbReference type="NCBI Taxonomy" id="1436133"/>
    <lineage>
        <taxon>Bacteria</taxon>
        <taxon>Bacillati</taxon>
        <taxon>Actinomycetota</taxon>
        <taxon>Actinomycetes</taxon>
        <taxon>Kitasatosporales</taxon>
        <taxon>Streptomycetaceae</taxon>
        <taxon>Actinacidiphila</taxon>
    </lineage>
</organism>
<sequence>MYRCGTSTACADPIVRSVCLVGHQRYAYVGSEPGVQRTAATVRSGDRADPAGSRSGRPAAARQRGRPGAARQHRRQPGLPRTARHRRLLGRARQLLYQHRRPRPGPGRCAAGRRHRVAGAAAHRHRGDRPRGAAGGTRPGRPHHRTGRRLPGPARGLAALPR</sequence>
<dbReference type="EMBL" id="CAJVAX010000012">
    <property type="protein sequence ID" value="CAG7625022.1"/>
    <property type="molecule type" value="Genomic_DNA"/>
</dbReference>
<feature type="region of interest" description="Disordered" evidence="1">
    <location>
        <begin position="37"/>
        <end position="162"/>
    </location>
</feature>
<gene>
    <name evidence="2" type="ORF">SBRY_20114</name>
</gene>
<proteinExistence type="predicted"/>
<accession>A0A9W4H000</accession>
<name>A0A9W4H000_9ACTN</name>
<evidence type="ECO:0000256" key="1">
    <source>
        <dbReference type="SAM" id="MobiDB-lite"/>
    </source>
</evidence>
<evidence type="ECO:0000313" key="3">
    <source>
        <dbReference type="Proteomes" id="UP001153328"/>
    </source>
</evidence>
<dbReference type="Proteomes" id="UP001153328">
    <property type="component" value="Unassembled WGS sequence"/>
</dbReference>
<evidence type="ECO:0000313" key="2">
    <source>
        <dbReference type="EMBL" id="CAG7625022.1"/>
    </source>
</evidence>
<feature type="compositionally biased region" description="Low complexity" evidence="1">
    <location>
        <begin position="50"/>
        <end position="70"/>
    </location>
</feature>
<dbReference type="AlphaFoldDB" id="A0A9W4H000"/>